<evidence type="ECO:0000256" key="5">
    <source>
        <dbReference type="ARBA" id="ARBA00023002"/>
    </source>
</evidence>
<dbReference type="InterPro" id="IPR036396">
    <property type="entry name" value="Cyt_P450_sf"/>
</dbReference>
<keyword evidence="6 7" id="KW-0408">Iron</keyword>
<evidence type="ECO:0000256" key="7">
    <source>
        <dbReference type="RuleBase" id="RU000461"/>
    </source>
</evidence>
<dbReference type="CDD" id="cd11059">
    <property type="entry name" value="CYP_fungal"/>
    <property type="match status" value="1"/>
</dbReference>
<protein>
    <submittedName>
        <fullName evidence="9">Cytochrome P450</fullName>
    </submittedName>
</protein>
<comment type="caution">
    <text evidence="9">The sequence shown here is derived from an EMBL/GenBank/DDBJ whole genome shotgun (WGS) entry which is preliminary data.</text>
</comment>
<dbReference type="InterPro" id="IPR017972">
    <property type="entry name" value="Cyt_P450_CS"/>
</dbReference>
<keyword evidence="8" id="KW-0812">Transmembrane</keyword>
<keyword evidence="4 7" id="KW-0479">Metal-binding</keyword>
<evidence type="ECO:0000256" key="8">
    <source>
        <dbReference type="SAM" id="Phobius"/>
    </source>
</evidence>
<keyword evidence="10" id="KW-1185">Reference proteome</keyword>
<feature type="transmembrane region" description="Helical" evidence="8">
    <location>
        <begin position="6"/>
        <end position="24"/>
    </location>
</feature>
<gene>
    <name evidence="9" type="ORF">BJX63DRAFT_445022</name>
</gene>
<keyword evidence="3 7" id="KW-0349">Heme</keyword>
<proteinExistence type="inferred from homology"/>
<dbReference type="PRINTS" id="PR00465">
    <property type="entry name" value="EP450IV"/>
</dbReference>
<evidence type="ECO:0000256" key="3">
    <source>
        <dbReference type="ARBA" id="ARBA00022617"/>
    </source>
</evidence>
<dbReference type="InterPro" id="IPR001128">
    <property type="entry name" value="Cyt_P450"/>
</dbReference>
<evidence type="ECO:0000256" key="4">
    <source>
        <dbReference type="ARBA" id="ARBA00022723"/>
    </source>
</evidence>
<evidence type="ECO:0000313" key="10">
    <source>
        <dbReference type="Proteomes" id="UP001610334"/>
    </source>
</evidence>
<keyword evidence="7" id="KW-0503">Monooxygenase</keyword>
<dbReference type="PRINTS" id="PR00385">
    <property type="entry name" value="P450"/>
</dbReference>
<reference evidence="9 10" key="1">
    <citation type="submission" date="2024-07" db="EMBL/GenBank/DDBJ databases">
        <title>Section-level genome sequencing and comparative genomics of Aspergillus sections Usti and Cavernicolus.</title>
        <authorList>
            <consortium name="Lawrence Berkeley National Laboratory"/>
            <person name="Nybo J.L."/>
            <person name="Vesth T.C."/>
            <person name="Theobald S."/>
            <person name="Frisvad J.C."/>
            <person name="Larsen T.O."/>
            <person name="Kjaerboelling I."/>
            <person name="Rothschild-Mancinelli K."/>
            <person name="Lyhne E.K."/>
            <person name="Kogle M.E."/>
            <person name="Barry K."/>
            <person name="Clum A."/>
            <person name="Na H."/>
            <person name="Ledsgaard L."/>
            <person name="Lin J."/>
            <person name="Lipzen A."/>
            <person name="Kuo A."/>
            <person name="Riley R."/>
            <person name="Mondo S."/>
            <person name="Labutti K."/>
            <person name="Haridas S."/>
            <person name="Pangalinan J."/>
            <person name="Salamov A.A."/>
            <person name="Simmons B.A."/>
            <person name="Magnuson J.K."/>
            <person name="Chen J."/>
            <person name="Drula E."/>
            <person name="Henrissat B."/>
            <person name="Wiebenga A."/>
            <person name="Lubbers R.J."/>
            <person name="Gomes A.C."/>
            <person name="Makela M.R."/>
            <person name="Stajich J."/>
            <person name="Grigoriev I.V."/>
            <person name="Mortensen U.H."/>
            <person name="De Vries R.P."/>
            <person name="Baker S.E."/>
            <person name="Andersen M.R."/>
        </authorList>
    </citation>
    <scope>NUCLEOTIDE SEQUENCE [LARGE SCALE GENOMIC DNA]</scope>
    <source>
        <strain evidence="9 10">CBS 588.65</strain>
    </source>
</reference>
<evidence type="ECO:0000256" key="6">
    <source>
        <dbReference type="ARBA" id="ARBA00023004"/>
    </source>
</evidence>
<evidence type="ECO:0000256" key="2">
    <source>
        <dbReference type="ARBA" id="ARBA00010617"/>
    </source>
</evidence>
<dbReference type="Proteomes" id="UP001610334">
    <property type="component" value="Unassembled WGS sequence"/>
</dbReference>
<dbReference type="InterPro" id="IPR002403">
    <property type="entry name" value="Cyt_P450_E_grp-IV"/>
</dbReference>
<name>A0ABR4HZD7_9EURO</name>
<dbReference type="InterPro" id="IPR050121">
    <property type="entry name" value="Cytochrome_P450_monoxygenase"/>
</dbReference>
<dbReference type="PANTHER" id="PTHR24305:SF166">
    <property type="entry name" value="CYTOCHROME P450 12A4, MITOCHONDRIAL-RELATED"/>
    <property type="match status" value="1"/>
</dbReference>
<keyword evidence="8" id="KW-1133">Transmembrane helix</keyword>
<evidence type="ECO:0000313" key="9">
    <source>
        <dbReference type="EMBL" id="KAL2820122.1"/>
    </source>
</evidence>
<dbReference type="Pfam" id="PF00067">
    <property type="entry name" value="p450"/>
    <property type="match status" value="1"/>
</dbReference>
<dbReference type="PROSITE" id="PS00086">
    <property type="entry name" value="CYTOCHROME_P450"/>
    <property type="match status" value="1"/>
</dbReference>
<keyword evidence="8" id="KW-0472">Membrane</keyword>
<accession>A0ABR4HZD7</accession>
<evidence type="ECO:0000256" key="1">
    <source>
        <dbReference type="ARBA" id="ARBA00001971"/>
    </source>
</evidence>
<sequence length="520" mass="59272">MEFHLYIILAVIGAIAAAHKFILYPAFFSPLAKIPNAHWSCSFSSLWILWMKWTEQENSEVYRHHMEKGPAVRLGPSLVSLNCFEDGVKKIYQGGFPKPNFYFNGFAVYGTGNLFTIKDNATHAAQKKILANCFSKSSIMSSESARAASRDVLFRRVIPLIREAATKDKPLEVLELNYSYLLDTFVQWQFGRSLRSNLVEDEKERRFYLDGFLGISKYTFWQYEFPGLVDMLRKVGIYLIPKSVLSAFEAVENWNLEKCDQAQQLLASKQHLSLEDQPVAFELALKGMSEVDAKPKAYPQRLSIASDMFSLNSGAFETSGNTSTYLMYELSRHPEWQRRLREELRSLSPSLTHVPGKRVEIDDIPDPQDIDKLPILHAVLMETLRLWPSVPGGQPRVVPRPCTLGGYHNIPAGTIVQSYASVLHRTPDVFPEPFDWKPERWLNASQEELALMRKYFWGFGSGGRMCLGMHFAYYSIKLLFASIYSTFATTIHDSGDMEPSDGYLSAPKGHRLELKFQLVE</sequence>
<dbReference type="SUPFAM" id="SSF48264">
    <property type="entry name" value="Cytochrome P450"/>
    <property type="match status" value="1"/>
</dbReference>
<keyword evidence="5 7" id="KW-0560">Oxidoreductase</keyword>
<dbReference type="Gene3D" id="1.10.630.10">
    <property type="entry name" value="Cytochrome P450"/>
    <property type="match status" value="1"/>
</dbReference>
<comment type="cofactor">
    <cofactor evidence="1">
        <name>heme</name>
        <dbReference type="ChEBI" id="CHEBI:30413"/>
    </cofactor>
</comment>
<organism evidence="9 10">
    <name type="scientific">Aspergillus granulosus</name>
    <dbReference type="NCBI Taxonomy" id="176169"/>
    <lineage>
        <taxon>Eukaryota</taxon>
        <taxon>Fungi</taxon>
        <taxon>Dikarya</taxon>
        <taxon>Ascomycota</taxon>
        <taxon>Pezizomycotina</taxon>
        <taxon>Eurotiomycetes</taxon>
        <taxon>Eurotiomycetidae</taxon>
        <taxon>Eurotiales</taxon>
        <taxon>Aspergillaceae</taxon>
        <taxon>Aspergillus</taxon>
        <taxon>Aspergillus subgen. Nidulantes</taxon>
    </lineage>
</organism>
<dbReference type="EMBL" id="JBFXLT010000008">
    <property type="protein sequence ID" value="KAL2820122.1"/>
    <property type="molecule type" value="Genomic_DNA"/>
</dbReference>
<dbReference type="PANTHER" id="PTHR24305">
    <property type="entry name" value="CYTOCHROME P450"/>
    <property type="match status" value="1"/>
</dbReference>
<comment type="similarity">
    <text evidence="2 7">Belongs to the cytochrome P450 family.</text>
</comment>